<feature type="region of interest" description="Disordered" evidence="6">
    <location>
        <begin position="2270"/>
        <end position="2361"/>
    </location>
</feature>
<evidence type="ECO:0000259" key="8">
    <source>
        <dbReference type="SMART" id="SM00458"/>
    </source>
</evidence>
<evidence type="ECO:0000256" key="7">
    <source>
        <dbReference type="SAM" id="Phobius"/>
    </source>
</evidence>
<feature type="domain" description="Ricin B lectin" evidence="8">
    <location>
        <begin position="1292"/>
        <end position="1433"/>
    </location>
</feature>
<dbReference type="InterPro" id="IPR055372">
    <property type="entry name" value="CBM96"/>
</dbReference>
<dbReference type="RefSeq" id="WP_158369217.1">
    <property type="nucleotide sequence ID" value="NZ_JAOQJU010000004.1"/>
</dbReference>
<evidence type="ECO:0000256" key="3">
    <source>
        <dbReference type="ARBA" id="ARBA00022729"/>
    </source>
</evidence>
<feature type="compositionally biased region" description="Basic and acidic residues" evidence="6">
    <location>
        <begin position="2306"/>
        <end position="2318"/>
    </location>
</feature>
<evidence type="ECO:0000256" key="1">
    <source>
        <dbReference type="ARBA" id="ARBA00004613"/>
    </source>
</evidence>
<feature type="compositionally biased region" description="Basic and acidic residues" evidence="6">
    <location>
        <begin position="2346"/>
        <end position="2355"/>
    </location>
</feature>
<evidence type="ECO:0000256" key="5">
    <source>
        <dbReference type="ARBA" id="ARBA00022801"/>
    </source>
</evidence>
<comment type="caution">
    <text evidence="9">The sequence shown here is derived from an EMBL/GenBank/DDBJ whole genome shotgun (WGS) entry which is preliminary data.</text>
</comment>
<keyword evidence="10" id="KW-1185">Reference proteome</keyword>
<dbReference type="Pfam" id="PF14200">
    <property type="entry name" value="RicinB_lectin_2"/>
    <property type="match status" value="2"/>
</dbReference>
<evidence type="ECO:0000256" key="4">
    <source>
        <dbReference type="ARBA" id="ARBA00022737"/>
    </source>
</evidence>
<dbReference type="Gene3D" id="2.180.10.10">
    <property type="entry name" value="RHS repeat-associated core"/>
    <property type="match status" value="3"/>
</dbReference>
<dbReference type="SUPFAM" id="SSF49785">
    <property type="entry name" value="Galactose-binding domain-like"/>
    <property type="match status" value="1"/>
</dbReference>
<keyword evidence="4" id="KW-0677">Repeat</keyword>
<feature type="compositionally biased region" description="Basic residues" evidence="6">
    <location>
        <begin position="2319"/>
        <end position="2329"/>
    </location>
</feature>
<dbReference type="InterPro" id="IPR000772">
    <property type="entry name" value="Ricin_B_lectin"/>
</dbReference>
<dbReference type="Pfam" id="PF24517">
    <property type="entry name" value="CBM96"/>
    <property type="match status" value="1"/>
</dbReference>
<dbReference type="InterPro" id="IPR003305">
    <property type="entry name" value="CenC_carb-bd"/>
</dbReference>
<feature type="region of interest" description="Disordered" evidence="6">
    <location>
        <begin position="136"/>
        <end position="169"/>
    </location>
</feature>
<feature type="compositionally biased region" description="Basic residues" evidence="6">
    <location>
        <begin position="2296"/>
        <end position="2305"/>
    </location>
</feature>
<name>A0ABT2RLF3_9FIRM</name>
<dbReference type="PANTHER" id="PTHR32305:SF17">
    <property type="entry name" value="TRNA NUCLEASE WAPA"/>
    <property type="match status" value="1"/>
</dbReference>
<proteinExistence type="predicted"/>
<sequence length="2361" mass="264705">MNTNVINKTKEEKILTEQKEKRNANTKYFLTENHGGIAAVYPYPVHFEEDGEWKEIDNTLQEENTEEAGYQNKASHFKVKFAKHGNSKKLVSVKLEEHKISWGLEPEEKNAAEASLRSVEETGGGETAIFRIYGEKVPSAEEETQESSLASDGDEAIEEPAAGSGDTPLAAQEDTAAWNHRQMQIERARGGGIYENVREGMDLQYILEGERLKENIILKKKEAAAIPIRFRIRHKGLTVEQEGQGSIRFCDSKNPEKEIFRMAAPYLYDRAGGQSGQASYQLETGEKDETVLTIKLDREWLESEERQYPVTVDPGLETSRTVSNIMDTFVREKYPSSSAAGSWGSFVVGNNSSYGKCRAMLKFNTLPAIPEGAVIYDANVCIWQYGFSANNGQSFYVEAHEIKTGEAGEWHSSTATWNKQPEYEAEVLDFAKMENVEAQSVIAPKQFHVTKLIRKWYEGNNYGILLKAQSEDVLADARFVASEYAVGDGTGITSSMFPAGTIYYRDSVGIEDYYSYHEQNVGRAGTVHVNDFNGNLVLVHPDTQFTGNLFPAGLSHVYKLSNRKIDKSLGLGWRLSAHQELLGTGIQDYPYRYIDEDGTSHYFYKDTTDNNKWKDEDGLGFVITQVSSGDTESYRKIETKDKTVLTFRQDGYLSKETDPNGNTITYTYTNIGGKNCLTKITNAAGKTISLQYGTDDRLQYLFDEAGRRFLFTYEDDNLKSITYPDGKTSRYGYDVGSRANVLKYVKAPDEYEMEYDFVSDCGTVRVSHIKEKKGQKTGQEIHITYKDGNMTVFEEPGLDGMLSGLAENTGDASLDNRIYTYQFDSSGRPTCICDQDGNAASYGYFKEGQKNNKLSSQGSTMKPVLNRLMNTRFEDGLNNWQLYGGTSSQIQVVSGNKLGYVGDKSVKVVRTESGSGELGVLQTIQLEEGKTYTVSAYMKADSITAGSDGKLGLIVRALNNAGSWETLAESDGVREKTDAGIDNGWRRDQAVFTVKAGTNYQYLVVIGGFFRAAGTGYMTCFQLEEGNVANPFNMMENGDFEYAASSGSMDPATFTGLLTSSSCADGRVQGTTGKNGNCRYGTHSLHIYGQPGKRKGFWKRILVNGDETDVFSVSGWAKGKAVPGKEFGFTVGFEYTDGTYKWSSIPFNPYISDWQFVNQSISPNDQVSDTAKKYRAIHFHIYYGDNANDVYFDGIQLMRDDGESYVYDDDGNLISAKSAAEKAGFAHDKNGNLSKMSDITGTSFEYGYDTKQNLKRAASSEQLVYQFEYDSKGNPVRTHAYGDKRRGAVLAERLYYIREKVSGKYLTVPNSSTANGTAVQLQPFSKSNNQKWKVVDMEAGYYVLLPMHNTSLALDVYNGNDGDGVKVQIYTRNNRDSQKFKLLSQWRGEYQIAAKCSKDKRVLTNAENTTSAGALITTWGANEAYDRQKWYFEPADWPVISDEPEDGSIFAIRARHSGQYLDVPGGYQTEGLGLQQYYNNGSEGQSFYFQKEEGTSNYSLHPLCAPGMALTRIANDSGINRPAIVLQTYSGTNQAQKFQFVKVGDVYAIYNPQSAEGMGIVGGAENSVGSGARVVTNGGDISTYADNKLFLLENRGKQIASSMTYTADGRQVASVTDARGYTTRNTYDSAGRLLTSVTDARGNKTEYTYEAANDRLKSVSMAVNGQRISNTYTYDNSDRLSSINHNGTVCSYEYDDFGNKAKVKIGDTALESYTYLPNNGPQKTLTYATGETFENAYDNDFRLIYRTLTDSAGKKSILDWNTYDAYDKLLRHEDRVQNITYNYQYDLIGRLTAMDTSKTQKLRLSYDNKNRLEKIVSQIGGSTKTTGYIYGNVSGGEKPGLMYGMRVDNYRRSYLFYDQMSRLKEKRIALGAGKNYYTSYTYVKGQKDWQTTTLPESIKNGSNTLTYSYDAVGNITRIQENGVNKAYYSYDPLGRLTLEDNLWLNKTFRYYYDAGGNILSKEEYARGASGTEKKSISYTYGNSQWKDQLTEYDGYSILYDRMGNPVTYRNGWKMTWERGRLLKSVSLTPYRITYDYNADGKRVKTQVYQSEQLKKESEYFWNGDQIVAIADNGKLLQFTYDQDGNPFSISQGSNTYYYLYNLQGDVIGLIDSEGTQVVSYQYDTWGVPVSTTDTTSMKIGTLNPFRYRGYCYDETTGFYYLGSRYYDPVVGRFVNADDVDVLGVEKDLHDKNLYAYCDDNPVNRSDKEGDVWQLALAGGGTLAVEAGFSMSALGSAVMAGLGAITPVGWVVIAIGAAVVGGSIAYSKAKSRYRREEKKKVQPQEEKKVKERSKLPPGKRKRYKTRKQAEQAAKRELRKVNRSRKTKKQVLRNERHVGSKNTQPHFHPGESHDHYYYPRRYY</sequence>
<feature type="domain" description="Ricin B lectin" evidence="8">
    <location>
        <begin position="1447"/>
        <end position="1593"/>
    </location>
</feature>
<dbReference type="InterPro" id="IPR050708">
    <property type="entry name" value="T6SS_VgrG/RHS"/>
</dbReference>
<dbReference type="Pfam" id="PF02018">
    <property type="entry name" value="CBM_4_9"/>
    <property type="match status" value="1"/>
</dbReference>
<dbReference type="Pfam" id="PF25023">
    <property type="entry name" value="TEN_YD-shell"/>
    <property type="match status" value="1"/>
</dbReference>
<dbReference type="NCBIfam" id="NF033679">
    <property type="entry name" value="DNRLRE_dom"/>
    <property type="match status" value="1"/>
</dbReference>
<dbReference type="EMBL" id="JAOQJU010000004">
    <property type="protein sequence ID" value="MCU6686176.1"/>
    <property type="molecule type" value="Genomic_DNA"/>
</dbReference>
<accession>A0ABT2RLF3</accession>
<keyword evidence="2" id="KW-0964">Secreted</keyword>
<comment type="subcellular location">
    <subcellularLocation>
        <location evidence="1">Secreted</location>
    </subcellularLocation>
</comment>
<dbReference type="SMART" id="SM00458">
    <property type="entry name" value="RICIN"/>
    <property type="match status" value="2"/>
</dbReference>
<dbReference type="PANTHER" id="PTHR32305">
    <property type="match status" value="1"/>
</dbReference>
<evidence type="ECO:0000313" key="9">
    <source>
        <dbReference type="EMBL" id="MCU6686176.1"/>
    </source>
</evidence>
<evidence type="ECO:0000313" key="10">
    <source>
        <dbReference type="Proteomes" id="UP001652431"/>
    </source>
</evidence>
<dbReference type="InterPro" id="IPR035992">
    <property type="entry name" value="Ricin_B-like_lectins"/>
</dbReference>
<dbReference type="PROSITE" id="PS50231">
    <property type="entry name" value="RICIN_B_LECTIN"/>
    <property type="match status" value="1"/>
</dbReference>
<dbReference type="SUPFAM" id="SSF50370">
    <property type="entry name" value="Ricin B-like lectins"/>
    <property type="match status" value="2"/>
</dbReference>
<keyword evidence="5" id="KW-0378">Hydrolase</keyword>
<dbReference type="InterPro" id="IPR008979">
    <property type="entry name" value="Galactose-bd-like_sf"/>
</dbReference>
<dbReference type="CDD" id="cd00161">
    <property type="entry name" value="beta-trefoil_Ricin-like"/>
    <property type="match status" value="2"/>
</dbReference>
<dbReference type="Proteomes" id="UP001652431">
    <property type="component" value="Unassembled WGS sequence"/>
</dbReference>
<dbReference type="Gene3D" id="2.80.10.50">
    <property type="match status" value="1"/>
</dbReference>
<feature type="transmembrane region" description="Helical" evidence="7">
    <location>
        <begin position="2247"/>
        <end position="2265"/>
    </location>
</feature>
<protein>
    <submittedName>
        <fullName evidence="9">RICIN domain-containing protein</fullName>
    </submittedName>
</protein>
<dbReference type="Gene3D" id="2.60.120.260">
    <property type="entry name" value="Galactose-binding domain-like"/>
    <property type="match status" value="2"/>
</dbReference>
<gene>
    <name evidence="9" type="ORF">OCV99_06330</name>
</gene>
<evidence type="ECO:0000256" key="2">
    <source>
        <dbReference type="ARBA" id="ARBA00022525"/>
    </source>
</evidence>
<dbReference type="NCBIfam" id="TIGR03696">
    <property type="entry name" value="Rhs_assc_core"/>
    <property type="match status" value="1"/>
</dbReference>
<keyword evidence="7" id="KW-0472">Membrane</keyword>
<dbReference type="InterPro" id="IPR006530">
    <property type="entry name" value="YD"/>
</dbReference>
<feature type="compositionally biased region" description="Basic and acidic residues" evidence="6">
    <location>
        <begin position="2273"/>
        <end position="2293"/>
    </location>
</feature>
<dbReference type="InterPro" id="IPR056823">
    <property type="entry name" value="TEN-like_YD-shell"/>
</dbReference>
<evidence type="ECO:0000256" key="6">
    <source>
        <dbReference type="SAM" id="MobiDB-lite"/>
    </source>
</evidence>
<reference evidence="9 10" key="1">
    <citation type="journal article" date="2021" name="ISME Commun">
        <title>Automated analysis of genomic sequences facilitates high-throughput and comprehensive description of bacteria.</title>
        <authorList>
            <person name="Hitch T.C.A."/>
        </authorList>
    </citation>
    <scope>NUCLEOTIDE SEQUENCE [LARGE SCALE GENOMIC DNA]</scope>
    <source>
        <strain evidence="9 10">Sanger_03</strain>
    </source>
</reference>
<dbReference type="NCBIfam" id="TIGR01643">
    <property type="entry name" value="YD_repeat_2x"/>
    <property type="match status" value="1"/>
</dbReference>
<keyword evidence="7" id="KW-1133">Transmembrane helix</keyword>
<keyword evidence="3" id="KW-0732">Signal</keyword>
<dbReference type="InterPro" id="IPR022385">
    <property type="entry name" value="Rhs_assc_core"/>
</dbReference>
<organism evidence="9 10">
    <name type="scientific">Dorea acetigenes</name>
    <dbReference type="NCBI Taxonomy" id="2981787"/>
    <lineage>
        <taxon>Bacteria</taxon>
        <taxon>Bacillati</taxon>
        <taxon>Bacillota</taxon>
        <taxon>Clostridia</taxon>
        <taxon>Lachnospirales</taxon>
        <taxon>Lachnospiraceae</taxon>
        <taxon>Dorea</taxon>
    </lineage>
</organism>
<keyword evidence="7" id="KW-0812">Transmembrane</keyword>